<evidence type="ECO:0000313" key="4">
    <source>
        <dbReference type="Proteomes" id="UP000236319"/>
    </source>
</evidence>
<dbReference type="SUPFAM" id="SSF102645">
    <property type="entry name" value="CoaB-like"/>
    <property type="match status" value="1"/>
</dbReference>
<dbReference type="Gene3D" id="3.40.50.10300">
    <property type="entry name" value="CoaB-like"/>
    <property type="match status" value="1"/>
</dbReference>
<dbReference type="GeneID" id="39872790"/>
<dbReference type="EMBL" id="BDSA01000001">
    <property type="protein sequence ID" value="GBE59020.1"/>
    <property type="molecule type" value="Genomic_DNA"/>
</dbReference>
<comment type="caution">
    <text evidence="3">The sequence shown here is derived from an EMBL/GenBank/DDBJ whole genome shotgun (WGS) entry which is preliminary data.</text>
</comment>
<evidence type="ECO:0000259" key="2">
    <source>
        <dbReference type="Pfam" id="PF04127"/>
    </source>
</evidence>
<proteinExistence type="inferred from homology"/>
<comment type="similarity">
    <text evidence="1">Belongs to the PPC synthetase family.</text>
</comment>
<dbReference type="GO" id="GO:0016874">
    <property type="term" value="F:ligase activity"/>
    <property type="evidence" value="ECO:0007669"/>
    <property type="project" value="UniProtKB-KW"/>
</dbReference>
<dbReference type="InterPro" id="IPR035929">
    <property type="entry name" value="CoaB-like_sf"/>
</dbReference>
<dbReference type="Pfam" id="PF04127">
    <property type="entry name" value="DFP"/>
    <property type="match status" value="1"/>
</dbReference>
<gene>
    <name evidence="3" type="ORF">BOVATA_005130</name>
</gene>
<feature type="domain" description="DNA/pantothenate metabolism flavoprotein C-terminal" evidence="2">
    <location>
        <begin position="21"/>
        <end position="68"/>
    </location>
</feature>
<dbReference type="VEuPathDB" id="PiroplasmaDB:BOVATA_005130"/>
<dbReference type="RefSeq" id="XP_028865263.1">
    <property type="nucleotide sequence ID" value="XM_029009430.1"/>
</dbReference>
<name>A0A2H6K7Q4_9APIC</name>
<evidence type="ECO:0000313" key="3">
    <source>
        <dbReference type="EMBL" id="GBE59020.1"/>
    </source>
</evidence>
<organism evidence="3 4">
    <name type="scientific">Babesia ovata</name>
    <dbReference type="NCBI Taxonomy" id="189622"/>
    <lineage>
        <taxon>Eukaryota</taxon>
        <taxon>Sar</taxon>
        <taxon>Alveolata</taxon>
        <taxon>Apicomplexa</taxon>
        <taxon>Aconoidasida</taxon>
        <taxon>Piroplasmida</taxon>
        <taxon>Babesiidae</taxon>
        <taxon>Babesia</taxon>
    </lineage>
</organism>
<dbReference type="InterPro" id="IPR007085">
    <property type="entry name" value="DNA/pantothenate-metab_flavo_C"/>
</dbReference>
<dbReference type="GO" id="GO:0015937">
    <property type="term" value="P:coenzyme A biosynthetic process"/>
    <property type="evidence" value="ECO:0007669"/>
    <property type="project" value="UniProtKB-ARBA"/>
</dbReference>
<sequence length="127" mass="14160">MAIPAHCLRDFIARVGGENRLAVVTSGGTCVPLDRCGVRFMDNFSTGRRGSCIAEELLRQNYHVVFVYREGTCRPFLRDAVGWGDHLALVDGMELSDDGSIRFVPPESKQESVRNAIANYRKVTLKE</sequence>
<accession>A0A2H6K7Q4</accession>
<dbReference type="OrthoDB" id="70224at2759"/>
<dbReference type="Proteomes" id="UP000236319">
    <property type="component" value="Unassembled WGS sequence"/>
</dbReference>
<evidence type="ECO:0000256" key="1">
    <source>
        <dbReference type="ARBA" id="ARBA00005703"/>
    </source>
</evidence>
<keyword evidence="4" id="KW-1185">Reference proteome</keyword>
<protein>
    <submittedName>
        <fullName evidence="3">Phosphopantothenate-cysteine ligase 2-like protein, putative</fullName>
    </submittedName>
</protein>
<keyword evidence="3" id="KW-0436">Ligase</keyword>
<dbReference type="AlphaFoldDB" id="A0A2H6K7Q4"/>
<reference evidence="3 4" key="1">
    <citation type="journal article" date="2017" name="BMC Genomics">
        <title>Whole-genome assembly of Babesia ovata and comparative genomics between closely related pathogens.</title>
        <authorList>
            <person name="Yamagishi J."/>
            <person name="Asada M."/>
            <person name="Hakimi H."/>
            <person name="Tanaka T.Q."/>
            <person name="Sugimoto C."/>
            <person name="Kawazu S."/>
        </authorList>
    </citation>
    <scope>NUCLEOTIDE SEQUENCE [LARGE SCALE GENOMIC DNA]</scope>
    <source>
        <strain evidence="3 4">Miyake</strain>
    </source>
</reference>